<dbReference type="AlphaFoldDB" id="A0A2U8HBC0"/>
<sequence>MIRAIHFADIGEFRKGRVSGSVLFTNHVDHPNEQGTLLFFCPCGCGAQNRITVGEGFKPNIHAPSWHWDGNRVDPTLKPSVNVEGHWHGWLRGGYWEVC</sequence>
<reference evidence="1 2" key="1">
    <citation type="submission" date="2017-06" db="EMBL/GenBank/DDBJ databases">
        <title>Yangia sp. YSBP01 complete genome sequence.</title>
        <authorList>
            <person name="Woo J.-H."/>
            <person name="Kim H.-S."/>
        </authorList>
    </citation>
    <scope>NUCLEOTIDE SEQUENCE [LARGE SCALE GENOMIC DNA]</scope>
    <source>
        <strain evidence="1 2">YSBP01</strain>
    </source>
</reference>
<proteinExistence type="predicted"/>
<dbReference type="Pfam" id="PF20137">
    <property type="entry name" value="BubE"/>
    <property type="match status" value="1"/>
</dbReference>
<dbReference type="KEGG" id="ypac:CEW88_04885"/>
<organism evidence="1 2">
    <name type="scientific">Alloyangia pacifica</name>
    <dbReference type="NCBI Taxonomy" id="311180"/>
    <lineage>
        <taxon>Bacteria</taxon>
        <taxon>Pseudomonadati</taxon>
        <taxon>Pseudomonadota</taxon>
        <taxon>Alphaproteobacteria</taxon>
        <taxon>Rhodobacterales</taxon>
        <taxon>Roseobacteraceae</taxon>
        <taxon>Alloyangia</taxon>
    </lineage>
</organism>
<dbReference type="OrthoDB" id="8101392at2"/>
<evidence type="ECO:0000313" key="1">
    <source>
        <dbReference type="EMBL" id="AWI83054.1"/>
    </source>
</evidence>
<protein>
    <submittedName>
        <fullName evidence="1">Uncharacterized protein</fullName>
    </submittedName>
</protein>
<dbReference type="InterPro" id="IPR045384">
    <property type="entry name" value="DUF6527"/>
</dbReference>
<dbReference type="RefSeq" id="WP_108964941.1">
    <property type="nucleotide sequence ID" value="NZ_CP022189.1"/>
</dbReference>
<gene>
    <name evidence="1" type="ORF">CEW88_04885</name>
</gene>
<dbReference type="EMBL" id="CP022189">
    <property type="protein sequence ID" value="AWI83054.1"/>
    <property type="molecule type" value="Genomic_DNA"/>
</dbReference>
<dbReference type="Proteomes" id="UP000244915">
    <property type="component" value="Chromosome 1"/>
</dbReference>
<evidence type="ECO:0000313" key="2">
    <source>
        <dbReference type="Proteomes" id="UP000244915"/>
    </source>
</evidence>
<name>A0A2U8HBC0_9RHOB</name>
<accession>A0A2U8HBC0</accession>